<proteinExistence type="predicted"/>
<accession>A0A318YTR1</accession>
<keyword evidence="2" id="KW-1185">Reference proteome</keyword>
<protein>
    <submittedName>
        <fullName evidence="1">Uncharacterized protein</fullName>
    </submittedName>
</protein>
<dbReference type="AlphaFoldDB" id="A0A318YTR1"/>
<dbReference type="EMBL" id="KZ821456">
    <property type="protein sequence ID" value="PYH35390.1"/>
    <property type="molecule type" value="Genomic_DNA"/>
</dbReference>
<name>A0A318YTR1_ASPNB</name>
<reference evidence="1" key="1">
    <citation type="submission" date="2016-12" db="EMBL/GenBank/DDBJ databases">
        <title>The genomes of Aspergillus section Nigri reveals drivers in fungal speciation.</title>
        <authorList>
            <consortium name="DOE Joint Genome Institute"/>
            <person name="Vesth T.C."/>
            <person name="Nybo J."/>
            <person name="Theobald S."/>
            <person name="Brandl J."/>
            <person name="Frisvad J.C."/>
            <person name="Nielsen K.F."/>
            <person name="Lyhne E.K."/>
            <person name="Kogle M.E."/>
            <person name="Kuo A."/>
            <person name="Riley R."/>
            <person name="Clum A."/>
            <person name="Nolan M."/>
            <person name="Lipzen A."/>
            <person name="Salamov A."/>
            <person name="Henrissat B."/>
            <person name="Wiebenga A."/>
            <person name="De Vries R.P."/>
            <person name="Grigoriev I.V."/>
            <person name="Mortensen U.H."/>
            <person name="Andersen M.R."/>
            <person name="Baker S.E."/>
        </authorList>
    </citation>
    <scope>NUCLEOTIDE SEQUENCE [LARGE SCALE GENOMIC DNA]</scope>
    <source>
        <strain evidence="1">CBS 115656</strain>
    </source>
</reference>
<dbReference type="Proteomes" id="UP000247647">
    <property type="component" value="Unassembled WGS sequence"/>
</dbReference>
<gene>
    <name evidence="1" type="ORF">BO87DRAFT_375564</name>
</gene>
<evidence type="ECO:0000313" key="2">
    <source>
        <dbReference type="Proteomes" id="UP000247647"/>
    </source>
</evidence>
<dbReference type="RefSeq" id="XP_025480868.1">
    <property type="nucleotide sequence ID" value="XM_025623075.1"/>
</dbReference>
<sequence>MNECMQTNSNTFPSCLGSAIQVSEKGKYPESRGYVSIQTLFSISAVLPYCLYGLYGFTIHSVRYGGLFVSVLIMTRQTR</sequence>
<evidence type="ECO:0000313" key="1">
    <source>
        <dbReference type="EMBL" id="PYH35390.1"/>
    </source>
</evidence>
<dbReference type="GeneID" id="37125531"/>
<organism evidence="1 2">
    <name type="scientific">Aspergillus neoniger (strain CBS 115656)</name>
    <dbReference type="NCBI Taxonomy" id="1448310"/>
    <lineage>
        <taxon>Eukaryota</taxon>
        <taxon>Fungi</taxon>
        <taxon>Dikarya</taxon>
        <taxon>Ascomycota</taxon>
        <taxon>Pezizomycotina</taxon>
        <taxon>Eurotiomycetes</taxon>
        <taxon>Eurotiomycetidae</taxon>
        <taxon>Eurotiales</taxon>
        <taxon>Aspergillaceae</taxon>
        <taxon>Aspergillus</taxon>
        <taxon>Aspergillus subgen. Circumdati</taxon>
    </lineage>
</organism>